<dbReference type="GeneID" id="108661317"/>
<reference evidence="1" key="1">
    <citation type="journal article" date="1997" name="Nucleic Acids Res.">
        <title>tRNAscan-SE: a program for improved detection of transfer RNA genes in genomic sequence.</title>
        <authorList>
            <person name="Lowe T.M."/>
            <person name="Eddy S.R."/>
        </authorList>
    </citation>
    <scope>NUCLEOTIDE SEQUENCE [LARGE SCALE GENOMIC DNA]</scope>
    <source>
        <strain evidence="1">r\B97-61/B2</strain>
    </source>
</reference>
<gene>
    <name evidence="2" type="primary">LOC108661317</name>
</gene>
<dbReference type="RefSeq" id="XP_017972777.1">
    <property type="nucleotide sequence ID" value="XM_018117288.1"/>
</dbReference>
<accession>A0AB32W3W5</accession>
<sequence>MDDYDMIGNLHDLIEGECVARRTMMHQLWTTSRQKESLWLQKSKIQWLKEGDKNTYFFQCTAKARSRRNLIASVMVDGYWVFKLNGIHNTVYDYFRNLFNITQWSQPVFQELHFKKISLYDAFNLKAPPSVDELKDIVWSCDGFKALDLDSFNLNFYKKNWVMVKHDLFVMIADFMITGKLEKDLHGSHS</sequence>
<dbReference type="AlphaFoldDB" id="A0AB32W3W5"/>
<protein>
    <submittedName>
        <fullName evidence="2">Uncharacterized protein LOC108661317</fullName>
    </submittedName>
</protein>
<organism evidence="1 2">
    <name type="scientific">Theobroma cacao</name>
    <name type="common">Cacao</name>
    <name type="synonym">Cocoa</name>
    <dbReference type="NCBI Taxonomy" id="3641"/>
    <lineage>
        <taxon>Eukaryota</taxon>
        <taxon>Viridiplantae</taxon>
        <taxon>Streptophyta</taxon>
        <taxon>Embryophyta</taxon>
        <taxon>Tracheophyta</taxon>
        <taxon>Spermatophyta</taxon>
        <taxon>Magnoliopsida</taxon>
        <taxon>eudicotyledons</taxon>
        <taxon>Gunneridae</taxon>
        <taxon>Pentapetalae</taxon>
        <taxon>rosids</taxon>
        <taxon>malvids</taxon>
        <taxon>Malvales</taxon>
        <taxon>Malvaceae</taxon>
        <taxon>Byttnerioideae</taxon>
        <taxon>Theobroma</taxon>
    </lineage>
</organism>
<dbReference type="KEGG" id="tcc:108661317"/>
<evidence type="ECO:0000313" key="2">
    <source>
        <dbReference type="RefSeq" id="XP_017972777.1"/>
    </source>
</evidence>
<name>A0AB32W3W5_THECC</name>
<proteinExistence type="predicted"/>
<evidence type="ECO:0000313" key="1">
    <source>
        <dbReference type="Proteomes" id="UP000694886"/>
    </source>
</evidence>
<dbReference type="Proteomes" id="UP000694886">
    <property type="component" value="Chromosome 1"/>
</dbReference>
<dbReference type="Gramene" id="Tc01v2_t015890.1">
    <property type="protein sequence ID" value="Tc01v2_p015890.1"/>
    <property type="gene ID" value="Tc01v2_g015890"/>
</dbReference>
<reference evidence="2" key="2">
    <citation type="submission" date="2025-08" db="UniProtKB">
        <authorList>
            <consortium name="RefSeq"/>
        </authorList>
    </citation>
    <scope>IDENTIFICATION</scope>
</reference>